<feature type="domain" description="Aminoglycoside phosphotransferase" evidence="1">
    <location>
        <begin position="64"/>
        <end position="267"/>
    </location>
</feature>
<sequence length="286" mass="32336">MEDLPALPYFVPADELPEPLPSYNTIIATKGRYVDTPCSRVVRVGKHYVVKYGPQVSLIEGLTMLFVAAAVPSAVSVPKVYAIYTVGKYNFIVMEYVEGDTLASVWPSLSAETKKSIGQQLRTAMDALRSLPSPGYYGRVGRNPYEDTIFWTSPDDNVSPPGLICGPHESEEEVNNAMVAKFLYNKGPPEKAVFYRRTLPLIFHGHRPVFSHNDLQTKNLILRPDGKLTIIDWEVAGWYPDYWEYAMAHVFCGGWKTDFHECLAQALDPYPVELPWIGMLYHELWN</sequence>
<dbReference type="PANTHER" id="PTHR21310">
    <property type="entry name" value="AMINOGLYCOSIDE PHOSPHOTRANSFERASE-RELATED-RELATED"/>
    <property type="match status" value="1"/>
</dbReference>
<dbReference type="InterPro" id="IPR051678">
    <property type="entry name" value="AGP_Transferase"/>
</dbReference>
<dbReference type="CDD" id="cd05120">
    <property type="entry name" value="APH_ChoK_like"/>
    <property type="match status" value="1"/>
</dbReference>
<reference evidence="2 3" key="1">
    <citation type="submission" date="2024-01" db="EMBL/GenBank/DDBJ databases">
        <authorList>
            <person name="Allen C."/>
            <person name="Tagirdzhanova G."/>
        </authorList>
    </citation>
    <scope>NUCLEOTIDE SEQUENCE [LARGE SCALE GENOMIC DNA]</scope>
</reference>
<organism evidence="2 3">
    <name type="scientific">Sporothrix curviconia</name>
    <dbReference type="NCBI Taxonomy" id="1260050"/>
    <lineage>
        <taxon>Eukaryota</taxon>
        <taxon>Fungi</taxon>
        <taxon>Dikarya</taxon>
        <taxon>Ascomycota</taxon>
        <taxon>Pezizomycotina</taxon>
        <taxon>Sordariomycetes</taxon>
        <taxon>Sordariomycetidae</taxon>
        <taxon>Ophiostomatales</taxon>
        <taxon>Ophiostomataceae</taxon>
        <taxon>Sporothrix</taxon>
    </lineage>
</organism>
<keyword evidence="3" id="KW-1185">Reference proteome</keyword>
<gene>
    <name evidence="2" type="ORF">SCUCBS95973_000564</name>
</gene>
<comment type="caution">
    <text evidence="2">The sequence shown here is derived from an EMBL/GenBank/DDBJ whole genome shotgun (WGS) entry which is preliminary data.</text>
</comment>
<dbReference type="Pfam" id="PF01636">
    <property type="entry name" value="APH"/>
    <property type="match status" value="1"/>
</dbReference>
<dbReference type="InterPro" id="IPR011009">
    <property type="entry name" value="Kinase-like_dom_sf"/>
</dbReference>
<dbReference type="InterPro" id="IPR002575">
    <property type="entry name" value="Aminoglycoside_PTrfase"/>
</dbReference>
<accession>A0ABP0ARA9</accession>
<evidence type="ECO:0000259" key="1">
    <source>
        <dbReference type="Pfam" id="PF01636"/>
    </source>
</evidence>
<dbReference type="EMBL" id="CAWUHB010000002">
    <property type="protein sequence ID" value="CAK7209802.1"/>
    <property type="molecule type" value="Genomic_DNA"/>
</dbReference>
<proteinExistence type="predicted"/>
<protein>
    <recommendedName>
        <fullName evidence="1">Aminoglycoside phosphotransferase domain-containing protein</fullName>
    </recommendedName>
</protein>
<evidence type="ECO:0000313" key="3">
    <source>
        <dbReference type="Proteomes" id="UP001642405"/>
    </source>
</evidence>
<dbReference type="Proteomes" id="UP001642405">
    <property type="component" value="Unassembled WGS sequence"/>
</dbReference>
<name>A0ABP0ARA9_9PEZI</name>
<dbReference type="SUPFAM" id="SSF56112">
    <property type="entry name" value="Protein kinase-like (PK-like)"/>
    <property type="match status" value="1"/>
</dbReference>
<dbReference type="PANTHER" id="PTHR21310:SF48">
    <property type="entry name" value="AMINOGLYCOSIDE PHOSPHOTRANSFERASE DOMAIN-CONTAINING PROTEIN"/>
    <property type="match status" value="1"/>
</dbReference>
<dbReference type="Gene3D" id="3.90.1200.10">
    <property type="match status" value="1"/>
</dbReference>
<evidence type="ECO:0000313" key="2">
    <source>
        <dbReference type="EMBL" id="CAK7209802.1"/>
    </source>
</evidence>